<dbReference type="GO" id="GO:0031625">
    <property type="term" value="F:ubiquitin protein ligase binding"/>
    <property type="evidence" value="ECO:0007669"/>
    <property type="project" value="TreeGrafter"/>
</dbReference>
<evidence type="ECO:0000256" key="1">
    <source>
        <dbReference type="SAM" id="MobiDB-lite"/>
    </source>
</evidence>
<protein>
    <submittedName>
        <fullName evidence="2">Uncharacterized protein</fullName>
    </submittedName>
</protein>
<dbReference type="PANTHER" id="PTHR13374">
    <property type="entry name" value="DET1 HOMOLOG DE-ETIOLATED-1 HOMOLOG"/>
    <property type="match status" value="1"/>
</dbReference>
<reference evidence="2 3" key="1">
    <citation type="submission" date="2022-07" db="EMBL/GenBank/DDBJ databases">
        <title>Genome-wide signatures of adaptation to extreme environments.</title>
        <authorList>
            <person name="Cho C.H."/>
            <person name="Yoon H.S."/>
        </authorList>
    </citation>
    <scope>NUCLEOTIDE SEQUENCE [LARGE SCALE GENOMIC DNA]</scope>
    <source>
        <strain evidence="2 3">108.79 E11</strain>
    </source>
</reference>
<dbReference type="Pfam" id="PF09737">
    <property type="entry name" value="Det1"/>
    <property type="match status" value="1"/>
</dbReference>
<feature type="compositionally biased region" description="Polar residues" evidence="1">
    <location>
        <begin position="65"/>
        <end position="83"/>
    </location>
</feature>
<comment type="caution">
    <text evidence="2">The sequence shown here is derived from an EMBL/GenBank/DDBJ whole genome shotgun (WGS) entry which is preliminary data.</text>
</comment>
<sequence>MSSGNSTDNNEPTWLTSFRSPEPSNTSHPSETRRFMEREMQNVRRRRRRSSLLPLSEMVGFEEGTSASETTGRLEESNYNNPGHNTAFTCTSERERQPFHKKLGMTSGMGGQKTLVDALFCRECGRWSSSSGSSHFFRVVYRSIVPSGGATLDVKLPNIIIRRFTPDGKYLVCFSHNQKDLVVYRFVGPHFCTKAFSSSDTADSMPKSFEHFFSLHFQKTIALRSEILCKTFCIAGLNGSVLIVASWSLPVASFSGNEDEESNRRNSGAATTATTSTNTAGEKPALNFVPCLEKLSLYSVDVETGRVLDSWSLRNDFVDLENHSGVHLLDDTLLVLSLRFQKLHVLKLLPSGMLVPFKEIGPHCFEDDPLVIAQAEEKERRFRLHMENSKWPFYQVKPQNFEAILENRGESNNNNNTGLGNGMASQGFYGGLMHRILTYFYAHSTSPSQFFHRFQEYTSLVILKAQLLDSEHIILRLARAEDAQRVVDPSLMTFFLGFYNMKTTRFVAILPNNHAELAKIVENSSHTFLHTCMSSPHLVAETSFLRYRFLLGNDATSTSWKEGNLSEHAVKRILSSIPCSCQVFHHSPYLDRKLFSFDESKLLALQGYKMIPCSDTGVIKFTLPLGGPLRFKLRSDFCPLLDSPENWKRLTSFLFHPFLPFVINLQQSLLEPLQVNFYYRL</sequence>
<dbReference type="GO" id="GO:0005634">
    <property type="term" value="C:nucleus"/>
    <property type="evidence" value="ECO:0007669"/>
    <property type="project" value="TreeGrafter"/>
</dbReference>
<dbReference type="GO" id="GO:0031461">
    <property type="term" value="C:cullin-RING ubiquitin ligase complex"/>
    <property type="evidence" value="ECO:0007669"/>
    <property type="project" value="TreeGrafter"/>
</dbReference>
<dbReference type="EMBL" id="JANCYU010000047">
    <property type="protein sequence ID" value="KAK4527058.1"/>
    <property type="molecule type" value="Genomic_DNA"/>
</dbReference>
<feature type="compositionally biased region" description="Low complexity" evidence="1">
    <location>
        <begin position="266"/>
        <end position="278"/>
    </location>
</feature>
<feature type="compositionally biased region" description="Polar residues" evidence="1">
    <location>
        <begin position="1"/>
        <end position="29"/>
    </location>
</feature>
<dbReference type="Proteomes" id="UP001300502">
    <property type="component" value="Unassembled WGS sequence"/>
</dbReference>
<feature type="region of interest" description="Disordered" evidence="1">
    <location>
        <begin position="1"/>
        <end position="35"/>
    </location>
</feature>
<evidence type="ECO:0000313" key="3">
    <source>
        <dbReference type="Proteomes" id="UP001300502"/>
    </source>
</evidence>
<dbReference type="AlphaFoldDB" id="A0AAV9II38"/>
<dbReference type="InterPro" id="IPR019138">
    <property type="entry name" value="De-etiolated_protein_1_Det1"/>
</dbReference>
<proteinExistence type="predicted"/>
<keyword evidence="3" id="KW-1185">Reference proteome</keyword>
<dbReference type="PANTHER" id="PTHR13374:SF3">
    <property type="entry name" value="DET1 HOMOLOG"/>
    <property type="match status" value="1"/>
</dbReference>
<dbReference type="GO" id="GO:0032436">
    <property type="term" value="P:positive regulation of proteasomal ubiquitin-dependent protein catabolic process"/>
    <property type="evidence" value="ECO:0007669"/>
    <property type="project" value="TreeGrafter"/>
</dbReference>
<feature type="region of interest" description="Disordered" evidence="1">
    <location>
        <begin position="63"/>
        <end position="83"/>
    </location>
</feature>
<evidence type="ECO:0000313" key="2">
    <source>
        <dbReference type="EMBL" id="KAK4527058.1"/>
    </source>
</evidence>
<gene>
    <name evidence="2" type="ORF">GAYE_SCF34G4979</name>
</gene>
<dbReference type="GO" id="GO:0016567">
    <property type="term" value="P:protein ubiquitination"/>
    <property type="evidence" value="ECO:0007669"/>
    <property type="project" value="TreeGrafter"/>
</dbReference>
<feature type="region of interest" description="Disordered" evidence="1">
    <location>
        <begin position="256"/>
        <end position="278"/>
    </location>
</feature>
<organism evidence="2 3">
    <name type="scientific">Galdieria yellowstonensis</name>
    <dbReference type="NCBI Taxonomy" id="3028027"/>
    <lineage>
        <taxon>Eukaryota</taxon>
        <taxon>Rhodophyta</taxon>
        <taxon>Bangiophyceae</taxon>
        <taxon>Galdieriales</taxon>
        <taxon>Galdieriaceae</taxon>
        <taxon>Galdieria</taxon>
    </lineage>
</organism>
<dbReference type="GO" id="GO:1990756">
    <property type="term" value="F:ubiquitin-like ligase-substrate adaptor activity"/>
    <property type="evidence" value="ECO:0007669"/>
    <property type="project" value="TreeGrafter"/>
</dbReference>
<name>A0AAV9II38_9RHOD</name>
<accession>A0AAV9II38</accession>